<reference evidence="1" key="1">
    <citation type="submission" date="2018-05" db="EMBL/GenBank/DDBJ databases">
        <authorList>
            <person name="Lanie J.A."/>
            <person name="Ng W.-L."/>
            <person name="Kazmierczak K.M."/>
            <person name="Andrzejewski T.M."/>
            <person name="Davidsen T.M."/>
            <person name="Wayne K.J."/>
            <person name="Tettelin H."/>
            <person name="Glass J.I."/>
            <person name="Rusch D."/>
            <person name="Podicherti R."/>
            <person name="Tsui H.-C.T."/>
            <person name="Winkler M.E."/>
        </authorList>
    </citation>
    <scope>NUCLEOTIDE SEQUENCE</scope>
</reference>
<proteinExistence type="predicted"/>
<gene>
    <name evidence="1" type="ORF">METZ01_LOCUS376783</name>
</gene>
<accession>A0A382TPB8</accession>
<sequence length="136" mass="15679">MGYLIDEKDDHLQVTRDFGAQIIVTKTNHISFSSCYKTNNNGFTNYNGFLRYVNDLNISSIVTTFGCLEKGLLEFSARYCGLYDISTFAEFIRAWELDTSYLLDKNEKTEIYLMPDEELDNAMESYCHAENMKAEA</sequence>
<evidence type="ECO:0000313" key="1">
    <source>
        <dbReference type="EMBL" id="SVD23929.1"/>
    </source>
</evidence>
<dbReference type="AlphaFoldDB" id="A0A382TPB8"/>
<protein>
    <submittedName>
        <fullName evidence="1">Uncharacterized protein</fullName>
    </submittedName>
</protein>
<name>A0A382TPB8_9ZZZZ</name>
<organism evidence="1">
    <name type="scientific">marine metagenome</name>
    <dbReference type="NCBI Taxonomy" id="408172"/>
    <lineage>
        <taxon>unclassified sequences</taxon>
        <taxon>metagenomes</taxon>
        <taxon>ecological metagenomes</taxon>
    </lineage>
</organism>
<dbReference type="EMBL" id="UINC01138159">
    <property type="protein sequence ID" value="SVD23929.1"/>
    <property type="molecule type" value="Genomic_DNA"/>
</dbReference>